<dbReference type="Gene3D" id="3.40.50.300">
    <property type="entry name" value="P-loop containing nucleotide triphosphate hydrolases"/>
    <property type="match status" value="1"/>
</dbReference>
<proteinExistence type="predicted"/>
<dbReference type="RefSeq" id="WP_007470079.1">
    <property type="nucleotide sequence ID" value="NZ_AMZO01000036.1"/>
</dbReference>
<dbReference type="InterPro" id="IPR027417">
    <property type="entry name" value="P-loop_NTPase"/>
</dbReference>
<evidence type="ECO:0000313" key="2">
    <source>
        <dbReference type="EMBL" id="ELR63727.1"/>
    </source>
</evidence>
<evidence type="ECO:0000256" key="1">
    <source>
        <dbReference type="PROSITE-ProRule" id="PRU00339"/>
    </source>
</evidence>
<keyword evidence="1" id="KW-0802">TPR repeat</keyword>
<organism evidence="2 3">
    <name type="scientific">Photobacterium marinum</name>
    <dbReference type="NCBI Taxonomy" id="1056511"/>
    <lineage>
        <taxon>Bacteria</taxon>
        <taxon>Pseudomonadati</taxon>
        <taxon>Pseudomonadota</taxon>
        <taxon>Gammaproteobacteria</taxon>
        <taxon>Vibrionales</taxon>
        <taxon>Vibrionaceae</taxon>
        <taxon>Photobacterium</taxon>
    </lineage>
</organism>
<keyword evidence="3" id="KW-1185">Reference proteome</keyword>
<dbReference type="SUPFAM" id="SSF48452">
    <property type="entry name" value="TPR-like"/>
    <property type="match status" value="1"/>
</dbReference>
<dbReference type="InterPro" id="IPR011990">
    <property type="entry name" value="TPR-like_helical_dom_sf"/>
</dbReference>
<protein>
    <submittedName>
        <fullName evidence="2">Transcription activator gutR</fullName>
    </submittedName>
</protein>
<accession>L8J8F2</accession>
<dbReference type="Gene3D" id="1.25.40.10">
    <property type="entry name" value="Tetratricopeptide repeat domain"/>
    <property type="match status" value="1"/>
</dbReference>
<dbReference type="AlphaFoldDB" id="L8J8F2"/>
<comment type="caution">
    <text evidence="2">The sequence shown here is derived from an EMBL/GenBank/DDBJ whole genome shotgun (WGS) entry which is preliminary data.</text>
</comment>
<reference evidence="2 3" key="1">
    <citation type="submission" date="2012-12" db="EMBL/GenBank/DDBJ databases">
        <title>Genome Assembly of Photobacterium sp. AK15.</title>
        <authorList>
            <person name="Khatri I."/>
            <person name="Vaidya B."/>
            <person name="Srinivas T.N.R."/>
            <person name="Subramanian S."/>
            <person name="Pinnaka A."/>
        </authorList>
    </citation>
    <scope>NUCLEOTIDE SEQUENCE [LARGE SCALE GENOMIC DNA]</scope>
    <source>
        <strain evidence="2 3">AK15</strain>
    </source>
</reference>
<gene>
    <name evidence="2" type="ORF">C942_03396</name>
</gene>
<dbReference type="PANTHER" id="PTHR47691">
    <property type="entry name" value="REGULATOR-RELATED"/>
    <property type="match status" value="1"/>
</dbReference>
<dbReference type="Proteomes" id="UP000011134">
    <property type="component" value="Unassembled WGS sequence"/>
</dbReference>
<dbReference type="SMART" id="SM00028">
    <property type="entry name" value="TPR"/>
    <property type="match status" value="2"/>
</dbReference>
<dbReference type="EMBL" id="AMZO01000036">
    <property type="protein sequence ID" value="ELR63727.1"/>
    <property type="molecule type" value="Genomic_DNA"/>
</dbReference>
<sequence length="907" mass="103800">MSDDKLNKRKCRMVLFELEEALGNYVQKHAKGDVLNLSTNKVNTDLVSVTDAVESAYLDDIFKFSLAVSKDTADYSHIVNLYNKFKVLDLFQVRNASAHPTRPFNVHYWYKLATVASDPSIHALELTEVTNALVSAESGQLIDPPEDWLEKYNFKITNNLPERVEHSITGLVGRNKEIQVLKKNLKNERLKVNAIVAPGGMGKTALALELLSDIVRDPCNSEWCDGVFFSSMKTEKLTSEGVISLTAAETIDELKEELTHIFSEYYDADYSNFEEVIDSLKNQKILLFLDNLETLLRDSIDAFEELNESLPVSWQVLITSRITVPHKVIPLEELSETSSVDLAKRYIASRDIIELSYQDIKHICSQCFYNPLAIRLTLDLIMNGGEIPNSISVAKRDISEFSFSNLIDCLDRNELKVLECIFVEHSSTRQSIHSILKLGFDDIAASISKLSKTSLIDRNIDGDNENYNLISSVRELLLRTPKDLSLRSEINERYTDIIGKAKEVDLNQMKSNTRSFHITYIPDGVSNDLKVLCTELFKLLKLRFNSVDVMLGRKGLSSEKLTKMYKTFIDSKSAYENYALYHRSMAMLLSQLRDSKEAKNYLEKAIKVDPKDYASYLLLGRLLMNNSEYLDAYNLYNDLLNLLHPDEADDEMYARSLYNGLYLSLLYQNDYQKIIDVSTKWKELKVGKSTIGLLRATAYKRISEKYATNELSLDEFLSKMISAVGIISEVYRDFGHFKGASDVGAKIIDEFCYHLDRLKHVDDKRIDQLLNFCEINIREISSSVNDDVSSEVKSCLNKLIDFDHKNNPFNERSWRLYLNQTDPGKINKEEAIDIGLTIATVDKNVKRKDILFSYDQSGNRYFSHLKCYKGTNTDNWYNLERDDEIAIRIDYSIKGELPVSSELYIIE</sequence>
<feature type="repeat" description="TPR" evidence="1">
    <location>
        <begin position="579"/>
        <end position="612"/>
    </location>
</feature>
<dbReference type="PANTHER" id="PTHR47691:SF3">
    <property type="entry name" value="HTH-TYPE TRANSCRIPTIONAL REGULATOR RV0890C-RELATED"/>
    <property type="match status" value="1"/>
</dbReference>
<evidence type="ECO:0000313" key="3">
    <source>
        <dbReference type="Proteomes" id="UP000011134"/>
    </source>
</evidence>
<dbReference type="SUPFAM" id="SSF52540">
    <property type="entry name" value="P-loop containing nucleoside triphosphate hydrolases"/>
    <property type="match status" value="1"/>
</dbReference>
<name>L8J8F2_9GAMM</name>
<dbReference type="PATRIC" id="fig|1056511.3.peg.4320"/>
<dbReference type="InterPro" id="IPR019734">
    <property type="entry name" value="TPR_rpt"/>
</dbReference>
<dbReference type="PROSITE" id="PS50005">
    <property type="entry name" value="TPR"/>
    <property type="match status" value="1"/>
</dbReference>